<comment type="caution">
    <text evidence="2">The sequence shown here is derived from an EMBL/GenBank/DDBJ whole genome shotgun (WGS) entry which is preliminary data.</text>
</comment>
<organism evidence="2 3">
    <name type="scientific">Ancylobacter defluvii</name>
    <dbReference type="NCBI Taxonomy" id="1282440"/>
    <lineage>
        <taxon>Bacteria</taxon>
        <taxon>Pseudomonadati</taxon>
        <taxon>Pseudomonadota</taxon>
        <taxon>Alphaproteobacteria</taxon>
        <taxon>Hyphomicrobiales</taxon>
        <taxon>Xanthobacteraceae</taxon>
        <taxon>Ancylobacter</taxon>
    </lineage>
</organism>
<accession>A0A9W6NAC5</accession>
<reference evidence="2" key="2">
    <citation type="submission" date="2023-01" db="EMBL/GenBank/DDBJ databases">
        <authorList>
            <person name="Sun Q."/>
            <person name="Evtushenko L."/>
        </authorList>
    </citation>
    <scope>NUCLEOTIDE SEQUENCE</scope>
    <source>
        <strain evidence="2">VKM B-2789</strain>
    </source>
</reference>
<gene>
    <name evidence="2" type="ORF">GCM10017653_23940</name>
</gene>
<feature type="region of interest" description="Disordered" evidence="1">
    <location>
        <begin position="1"/>
        <end position="22"/>
    </location>
</feature>
<evidence type="ECO:0000313" key="3">
    <source>
        <dbReference type="Proteomes" id="UP001143330"/>
    </source>
</evidence>
<dbReference type="Proteomes" id="UP001143330">
    <property type="component" value="Unassembled WGS sequence"/>
</dbReference>
<dbReference type="EMBL" id="BSFM01000012">
    <property type="protein sequence ID" value="GLK84324.1"/>
    <property type="molecule type" value="Genomic_DNA"/>
</dbReference>
<protein>
    <submittedName>
        <fullName evidence="2">Uncharacterized protein</fullName>
    </submittedName>
</protein>
<keyword evidence="3" id="KW-1185">Reference proteome</keyword>
<reference evidence="2" key="1">
    <citation type="journal article" date="2014" name="Int. J. Syst. Evol. Microbiol.">
        <title>Complete genome sequence of Corynebacterium casei LMG S-19264T (=DSM 44701T), isolated from a smear-ripened cheese.</title>
        <authorList>
            <consortium name="US DOE Joint Genome Institute (JGI-PGF)"/>
            <person name="Walter F."/>
            <person name="Albersmeier A."/>
            <person name="Kalinowski J."/>
            <person name="Ruckert C."/>
        </authorList>
    </citation>
    <scope>NUCLEOTIDE SEQUENCE</scope>
    <source>
        <strain evidence="2">VKM B-2789</strain>
    </source>
</reference>
<proteinExistence type="predicted"/>
<evidence type="ECO:0000313" key="2">
    <source>
        <dbReference type="EMBL" id="GLK84324.1"/>
    </source>
</evidence>
<evidence type="ECO:0000256" key="1">
    <source>
        <dbReference type="SAM" id="MobiDB-lite"/>
    </source>
</evidence>
<dbReference type="AlphaFoldDB" id="A0A9W6NAC5"/>
<sequence length="94" mass="9961">MPFAGKGASKGKRSGSSGPHSKGPAMELILSICLIASPGVCKEEAVSLNVEQVSLPTQCMMGAQPVIAEWSETHPKWRVTKWRCGRPGIAGKDI</sequence>
<name>A0A9W6NAC5_9HYPH</name>